<dbReference type="Pfam" id="PF00078">
    <property type="entry name" value="RVT_1"/>
    <property type="match status" value="2"/>
</dbReference>
<comment type="caution">
    <text evidence="2">The sequence shown here is derived from an EMBL/GenBank/DDBJ whole genome shotgun (WGS) entry which is preliminary data.</text>
</comment>
<evidence type="ECO:0000313" key="3">
    <source>
        <dbReference type="Proteomes" id="UP000266861"/>
    </source>
</evidence>
<keyword evidence="3" id="KW-1185">Reference proteome</keyword>
<accession>A0A397J3Q6</accession>
<dbReference type="EMBL" id="PQFF01000095">
    <property type="protein sequence ID" value="RHZ82945.1"/>
    <property type="molecule type" value="Genomic_DNA"/>
</dbReference>
<dbReference type="OrthoDB" id="410104at2759"/>
<sequence length="337" mass="38779">MSAEHIQQLNKVNNSFTSLKLYATIYMDDTVWIANSRSSLQKMLRIAEEFCEIIDISINAKKSQVLHICPKKDDELLPIQVKDQQVIPVKKSMPIRYLGVWLTQSGSKSFQKNLIIEKVKNVYAMEKSELGYTMSAEHIRQLNKVNNSFTSLKLYATVYMDDTVWIANSRSSLQKMLRIAEEFCEIVDISINAEKSQVLHICPKKDDELLPIQVKDQQVIPVKKSMPIRYLGVWLTQSATDKLVKYILNHVTFPQIEYLLKDMVLSKSVCNIVNSTVLQFFKNKVGIARLAINSIFFMSGGYKLFNIQNHQIQMHGVNWLKRVNADNDVGLSMRIRL</sequence>
<gene>
    <name evidence="2" type="ORF">Glove_102g45</name>
</gene>
<evidence type="ECO:0000259" key="1">
    <source>
        <dbReference type="Pfam" id="PF00078"/>
    </source>
</evidence>
<feature type="domain" description="Reverse transcriptase" evidence="1">
    <location>
        <begin position="12"/>
        <end position="101"/>
    </location>
</feature>
<dbReference type="Proteomes" id="UP000266861">
    <property type="component" value="Unassembled WGS sequence"/>
</dbReference>
<organism evidence="2 3">
    <name type="scientific">Diversispora epigaea</name>
    <dbReference type="NCBI Taxonomy" id="1348612"/>
    <lineage>
        <taxon>Eukaryota</taxon>
        <taxon>Fungi</taxon>
        <taxon>Fungi incertae sedis</taxon>
        <taxon>Mucoromycota</taxon>
        <taxon>Glomeromycotina</taxon>
        <taxon>Glomeromycetes</taxon>
        <taxon>Diversisporales</taxon>
        <taxon>Diversisporaceae</taxon>
        <taxon>Diversispora</taxon>
    </lineage>
</organism>
<evidence type="ECO:0000313" key="2">
    <source>
        <dbReference type="EMBL" id="RHZ82945.1"/>
    </source>
</evidence>
<dbReference type="PANTHER" id="PTHR47027:SF20">
    <property type="entry name" value="REVERSE TRANSCRIPTASE-LIKE PROTEIN WITH RNA-DIRECTED DNA POLYMERASE DOMAIN"/>
    <property type="match status" value="1"/>
</dbReference>
<name>A0A397J3Q6_9GLOM</name>
<feature type="domain" description="Reverse transcriptase" evidence="1">
    <location>
        <begin position="145"/>
        <end position="234"/>
    </location>
</feature>
<protein>
    <recommendedName>
        <fullName evidence="1">Reverse transcriptase domain-containing protein</fullName>
    </recommendedName>
</protein>
<dbReference type="PANTHER" id="PTHR47027">
    <property type="entry name" value="REVERSE TRANSCRIPTASE DOMAIN-CONTAINING PROTEIN"/>
    <property type="match status" value="1"/>
</dbReference>
<reference evidence="2 3" key="1">
    <citation type="submission" date="2018-08" db="EMBL/GenBank/DDBJ databases">
        <title>Genome and evolution of the arbuscular mycorrhizal fungus Diversispora epigaea (formerly Glomus versiforme) and its bacterial endosymbionts.</title>
        <authorList>
            <person name="Sun X."/>
            <person name="Fei Z."/>
            <person name="Harrison M."/>
        </authorList>
    </citation>
    <scope>NUCLEOTIDE SEQUENCE [LARGE SCALE GENOMIC DNA]</scope>
    <source>
        <strain evidence="2 3">IT104</strain>
    </source>
</reference>
<proteinExistence type="predicted"/>
<dbReference type="InterPro" id="IPR000477">
    <property type="entry name" value="RT_dom"/>
</dbReference>
<dbReference type="AlphaFoldDB" id="A0A397J3Q6"/>